<accession>A0A6G1EEN8</accession>
<protein>
    <submittedName>
        <fullName evidence="2">Uncharacterized protein</fullName>
    </submittedName>
</protein>
<evidence type="ECO:0000313" key="3">
    <source>
        <dbReference type="Proteomes" id="UP000479710"/>
    </source>
</evidence>
<evidence type="ECO:0000313" key="2">
    <source>
        <dbReference type="EMBL" id="KAF0922403.1"/>
    </source>
</evidence>
<comment type="caution">
    <text evidence="2">The sequence shown here is derived from an EMBL/GenBank/DDBJ whole genome shotgun (WGS) entry which is preliminary data.</text>
</comment>
<evidence type="ECO:0000256" key="1">
    <source>
        <dbReference type="SAM" id="MobiDB-lite"/>
    </source>
</evidence>
<feature type="region of interest" description="Disordered" evidence="1">
    <location>
        <begin position="27"/>
        <end position="51"/>
    </location>
</feature>
<gene>
    <name evidence="2" type="ORF">E2562_034557</name>
</gene>
<dbReference type="OrthoDB" id="710558at2759"/>
<dbReference type="AlphaFoldDB" id="A0A6G1EEN8"/>
<reference evidence="2 3" key="1">
    <citation type="submission" date="2019-11" db="EMBL/GenBank/DDBJ databases">
        <title>Whole genome sequence of Oryza granulata.</title>
        <authorList>
            <person name="Li W."/>
        </authorList>
    </citation>
    <scope>NUCLEOTIDE SEQUENCE [LARGE SCALE GENOMIC DNA]</scope>
    <source>
        <strain evidence="3">cv. Menghai</strain>
        <tissue evidence="2">Leaf</tissue>
    </source>
</reference>
<keyword evidence="3" id="KW-1185">Reference proteome</keyword>
<feature type="compositionally biased region" description="Polar residues" evidence="1">
    <location>
        <begin position="32"/>
        <end position="46"/>
    </location>
</feature>
<dbReference type="EMBL" id="SPHZ02000004">
    <property type="protein sequence ID" value="KAF0922403.1"/>
    <property type="molecule type" value="Genomic_DNA"/>
</dbReference>
<sequence length="122" mass="14031">MDESEAGGLVRRCEDCLEYGHRTRDCTENKDGATSTTVPRQQTCDSSRGMENDWPYPLLCRDIDARHRAQQMLSGYPNDLTVFMTRTSGIWQIDQRWVPRQEDITMSKKLTTMMDKIGTHGV</sequence>
<name>A0A6G1EEN8_9ORYZ</name>
<dbReference type="Proteomes" id="UP000479710">
    <property type="component" value="Unassembled WGS sequence"/>
</dbReference>
<organism evidence="2 3">
    <name type="scientific">Oryza meyeriana var. granulata</name>
    <dbReference type="NCBI Taxonomy" id="110450"/>
    <lineage>
        <taxon>Eukaryota</taxon>
        <taxon>Viridiplantae</taxon>
        <taxon>Streptophyta</taxon>
        <taxon>Embryophyta</taxon>
        <taxon>Tracheophyta</taxon>
        <taxon>Spermatophyta</taxon>
        <taxon>Magnoliopsida</taxon>
        <taxon>Liliopsida</taxon>
        <taxon>Poales</taxon>
        <taxon>Poaceae</taxon>
        <taxon>BOP clade</taxon>
        <taxon>Oryzoideae</taxon>
        <taxon>Oryzeae</taxon>
        <taxon>Oryzinae</taxon>
        <taxon>Oryza</taxon>
        <taxon>Oryza meyeriana</taxon>
    </lineage>
</organism>
<proteinExistence type="predicted"/>